<protein>
    <submittedName>
        <fullName evidence="2">Uncharacterized protein</fullName>
    </submittedName>
</protein>
<feature type="region of interest" description="Disordered" evidence="1">
    <location>
        <begin position="1"/>
        <end position="22"/>
    </location>
</feature>
<gene>
    <name evidence="2" type="ORF">TRUGW13939_10331</name>
</gene>
<reference evidence="3" key="1">
    <citation type="submission" date="2020-06" db="EMBL/GenBank/DDBJ databases">
        <title>A chromosome-scale genome assembly of Talaromyces rugulosus W13939.</title>
        <authorList>
            <person name="Wang B."/>
            <person name="Guo L."/>
            <person name="Ye K."/>
            <person name="Wang L."/>
        </authorList>
    </citation>
    <scope>NUCLEOTIDE SEQUENCE [LARGE SCALE GENOMIC DNA]</scope>
    <source>
        <strain evidence="3">W13939</strain>
    </source>
</reference>
<sequence length="136" mass="15201">MGTQRLSPLLLPAQAEDFPSEERRDFKRELNGWGNPMPTNTAGNDGAQQQIILVAICVMSQMGSTIFVSEGGRCVSNGQHHQRDFSILKLIVSPDTDPELFSHADLKVRDHLDRKSKHDEVDHGVDRLTGSQEYQC</sequence>
<evidence type="ECO:0000313" key="3">
    <source>
        <dbReference type="Proteomes" id="UP000509510"/>
    </source>
</evidence>
<dbReference type="KEGG" id="trg:TRUGW13939_10331"/>
<organism evidence="2 3">
    <name type="scientific">Talaromyces rugulosus</name>
    <name type="common">Penicillium rugulosum</name>
    <dbReference type="NCBI Taxonomy" id="121627"/>
    <lineage>
        <taxon>Eukaryota</taxon>
        <taxon>Fungi</taxon>
        <taxon>Dikarya</taxon>
        <taxon>Ascomycota</taxon>
        <taxon>Pezizomycotina</taxon>
        <taxon>Eurotiomycetes</taxon>
        <taxon>Eurotiomycetidae</taxon>
        <taxon>Eurotiales</taxon>
        <taxon>Trichocomaceae</taxon>
        <taxon>Talaromyces</taxon>
        <taxon>Talaromyces sect. Islandici</taxon>
    </lineage>
</organism>
<evidence type="ECO:0000313" key="2">
    <source>
        <dbReference type="EMBL" id="QKX63162.1"/>
    </source>
</evidence>
<evidence type="ECO:0000256" key="1">
    <source>
        <dbReference type="SAM" id="MobiDB-lite"/>
    </source>
</evidence>
<dbReference type="EMBL" id="CP055902">
    <property type="protein sequence ID" value="QKX63162.1"/>
    <property type="molecule type" value="Genomic_DNA"/>
</dbReference>
<dbReference type="AlphaFoldDB" id="A0A7H8R9X5"/>
<accession>A0A7H8R9X5</accession>
<proteinExistence type="predicted"/>
<dbReference type="Proteomes" id="UP000509510">
    <property type="component" value="Chromosome V"/>
</dbReference>
<dbReference type="RefSeq" id="XP_035349336.1">
    <property type="nucleotide sequence ID" value="XM_035493443.1"/>
</dbReference>
<name>A0A7H8R9X5_TALRU</name>
<dbReference type="GeneID" id="55997811"/>
<keyword evidence="3" id="KW-1185">Reference proteome</keyword>